<dbReference type="InterPro" id="IPR017972">
    <property type="entry name" value="Cyt_P450_CS"/>
</dbReference>
<dbReference type="InterPro" id="IPR001128">
    <property type="entry name" value="Cyt_P450"/>
</dbReference>
<dbReference type="Proteomes" id="UP000184188">
    <property type="component" value="Unassembled WGS sequence"/>
</dbReference>
<name>A0A1L9SCQ1_9EURO</name>
<dbReference type="GO" id="GO:0016705">
    <property type="term" value="F:oxidoreductase activity, acting on paired donors, with incorporation or reduction of molecular oxygen"/>
    <property type="evidence" value="ECO:0007669"/>
    <property type="project" value="InterPro"/>
</dbReference>
<keyword evidence="4 8" id="KW-0479">Metal-binding</keyword>
<feature type="binding site" description="axial binding residue" evidence="8">
    <location>
        <position position="428"/>
    </location>
    <ligand>
        <name>heme</name>
        <dbReference type="ChEBI" id="CHEBI:30413"/>
    </ligand>
    <ligandPart>
        <name>Fe</name>
        <dbReference type="ChEBI" id="CHEBI:18248"/>
    </ligandPart>
</feature>
<evidence type="ECO:0000256" key="9">
    <source>
        <dbReference type="RuleBase" id="RU000461"/>
    </source>
</evidence>
<proteinExistence type="inferred from homology"/>
<evidence type="ECO:0000256" key="7">
    <source>
        <dbReference type="ARBA" id="ARBA00023033"/>
    </source>
</evidence>
<dbReference type="CDD" id="cd11065">
    <property type="entry name" value="CYP64-like"/>
    <property type="match status" value="1"/>
</dbReference>
<evidence type="ECO:0008006" key="13">
    <source>
        <dbReference type="Google" id="ProtNLM"/>
    </source>
</evidence>
<dbReference type="PROSITE" id="PS00086">
    <property type="entry name" value="CYTOCHROME_P450"/>
    <property type="match status" value="1"/>
</dbReference>
<feature type="chain" id="PRO_5012589456" description="Cytochrome P450" evidence="10">
    <location>
        <begin position="19"/>
        <end position="526"/>
    </location>
</feature>
<dbReference type="InterPro" id="IPR036396">
    <property type="entry name" value="Cyt_P450_sf"/>
</dbReference>
<accession>A0A1L9SCQ1</accession>
<feature type="signal peptide" evidence="10">
    <location>
        <begin position="1"/>
        <end position="18"/>
    </location>
</feature>
<dbReference type="AlphaFoldDB" id="A0A1L9SCQ1"/>
<evidence type="ECO:0000256" key="4">
    <source>
        <dbReference type="ARBA" id="ARBA00022723"/>
    </source>
</evidence>
<evidence type="ECO:0000256" key="10">
    <source>
        <dbReference type="SAM" id="SignalP"/>
    </source>
</evidence>
<protein>
    <recommendedName>
        <fullName evidence="13">Cytochrome P450</fullName>
    </recommendedName>
</protein>
<reference evidence="12" key="1">
    <citation type="journal article" date="2017" name="Genome Biol.">
        <title>Comparative genomics reveals high biological diversity and specific adaptations in the industrially and medically important fungal genus Aspergillus.</title>
        <authorList>
            <person name="de Vries R.P."/>
            <person name="Riley R."/>
            <person name="Wiebenga A."/>
            <person name="Aguilar-Osorio G."/>
            <person name="Amillis S."/>
            <person name="Uchima C.A."/>
            <person name="Anderluh G."/>
            <person name="Asadollahi M."/>
            <person name="Askin M."/>
            <person name="Barry K."/>
            <person name="Battaglia E."/>
            <person name="Bayram O."/>
            <person name="Benocci T."/>
            <person name="Braus-Stromeyer S.A."/>
            <person name="Caldana C."/>
            <person name="Canovas D."/>
            <person name="Cerqueira G.C."/>
            <person name="Chen F."/>
            <person name="Chen W."/>
            <person name="Choi C."/>
            <person name="Clum A."/>
            <person name="Dos Santos R.A."/>
            <person name="Damasio A.R."/>
            <person name="Diallinas G."/>
            <person name="Emri T."/>
            <person name="Fekete E."/>
            <person name="Flipphi M."/>
            <person name="Freyberg S."/>
            <person name="Gallo A."/>
            <person name="Gournas C."/>
            <person name="Habgood R."/>
            <person name="Hainaut M."/>
            <person name="Harispe M.L."/>
            <person name="Henrissat B."/>
            <person name="Hilden K.S."/>
            <person name="Hope R."/>
            <person name="Hossain A."/>
            <person name="Karabika E."/>
            <person name="Karaffa L."/>
            <person name="Karanyi Z."/>
            <person name="Krasevec N."/>
            <person name="Kuo A."/>
            <person name="Kusch H."/>
            <person name="LaButti K."/>
            <person name="Lagendijk E.L."/>
            <person name="Lapidus A."/>
            <person name="Levasseur A."/>
            <person name="Lindquist E."/>
            <person name="Lipzen A."/>
            <person name="Logrieco A.F."/>
            <person name="MacCabe A."/>
            <person name="Maekelae M.R."/>
            <person name="Malavazi I."/>
            <person name="Melin P."/>
            <person name="Meyer V."/>
            <person name="Mielnichuk N."/>
            <person name="Miskei M."/>
            <person name="Molnar A.P."/>
            <person name="Mule G."/>
            <person name="Ngan C.Y."/>
            <person name="Orejas M."/>
            <person name="Orosz E."/>
            <person name="Ouedraogo J.P."/>
            <person name="Overkamp K.M."/>
            <person name="Park H.-S."/>
            <person name="Perrone G."/>
            <person name="Piumi F."/>
            <person name="Punt P.J."/>
            <person name="Ram A.F."/>
            <person name="Ramon A."/>
            <person name="Rauscher S."/>
            <person name="Record E."/>
            <person name="Riano-Pachon D.M."/>
            <person name="Robert V."/>
            <person name="Roehrig J."/>
            <person name="Ruller R."/>
            <person name="Salamov A."/>
            <person name="Salih N.S."/>
            <person name="Samson R.A."/>
            <person name="Sandor E."/>
            <person name="Sanguinetti M."/>
            <person name="Schuetze T."/>
            <person name="Sepcic K."/>
            <person name="Shelest E."/>
            <person name="Sherlock G."/>
            <person name="Sophianopoulou V."/>
            <person name="Squina F.M."/>
            <person name="Sun H."/>
            <person name="Susca A."/>
            <person name="Todd R.B."/>
            <person name="Tsang A."/>
            <person name="Unkles S.E."/>
            <person name="van de Wiele N."/>
            <person name="van Rossen-Uffink D."/>
            <person name="Oliveira J.V."/>
            <person name="Vesth T.C."/>
            <person name="Visser J."/>
            <person name="Yu J.-H."/>
            <person name="Zhou M."/>
            <person name="Andersen M.R."/>
            <person name="Archer D.B."/>
            <person name="Baker S.E."/>
            <person name="Benoit I."/>
            <person name="Brakhage A.A."/>
            <person name="Braus G.H."/>
            <person name="Fischer R."/>
            <person name="Frisvad J.C."/>
            <person name="Goldman G.H."/>
            <person name="Houbraken J."/>
            <person name="Oakley B."/>
            <person name="Pocsi I."/>
            <person name="Scazzocchio C."/>
            <person name="Seiboth B."/>
            <person name="vanKuyk P.A."/>
            <person name="Wortman J."/>
            <person name="Dyer P.S."/>
            <person name="Grigoriev I.V."/>
        </authorList>
    </citation>
    <scope>NUCLEOTIDE SEQUENCE [LARGE SCALE GENOMIC DNA]</scope>
    <source>
        <strain evidence="12">CBS 506.65</strain>
    </source>
</reference>
<keyword evidence="12" id="KW-1185">Reference proteome</keyword>
<dbReference type="Pfam" id="PF00067">
    <property type="entry name" value="p450"/>
    <property type="match status" value="1"/>
</dbReference>
<comment type="similarity">
    <text evidence="2 9">Belongs to the cytochrome P450 family.</text>
</comment>
<keyword evidence="5 9" id="KW-0560">Oxidoreductase</keyword>
<organism evidence="11 12">
    <name type="scientific">Penicilliopsis zonata CBS 506.65</name>
    <dbReference type="NCBI Taxonomy" id="1073090"/>
    <lineage>
        <taxon>Eukaryota</taxon>
        <taxon>Fungi</taxon>
        <taxon>Dikarya</taxon>
        <taxon>Ascomycota</taxon>
        <taxon>Pezizomycotina</taxon>
        <taxon>Eurotiomycetes</taxon>
        <taxon>Eurotiomycetidae</taxon>
        <taxon>Eurotiales</taxon>
        <taxon>Aspergillaceae</taxon>
        <taxon>Penicilliopsis</taxon>
    </lineage>
</organism>
<dbReference type="RefSeq" id="XP_022579505.1">
    <property type="nucleotide sequence ID" value="XM_022729698.1"/>
</dbReference>
<dbReference type="PRINTS" id="PR00463">
    <property type="entry name" value="EP450I"/>
</dbReference>
<evidence type="ECO:0000256" key="6">
    <source>
        <dbReference type="ARBA" id="ARBA00023004"/>
    </source>
</evidence>
<dbReference type="Gene3D" id="1.10.630.10">
    <property type="entry name" value="Cytochrome P450"/>
    <property type="match status" value="1"/>
</dbReference>
<dbReference type="GO" id="GO:0020037">
    <property type="term" value="F:heme binding"/>
    <property type="evidence" value="ECO:0007669"/>
    <property type="project" value="InterPro"/>
</dbReference>
<keyword evidence="10" id="KW-0732">Signal</keyword>
<dbReference type="InterPro" id="IPR050364">
    <property type="entry name" value="Cytochrome_P450_fung"/>
</dbReference>
<dbReference type="SUPFAM" id="SSF48264">
    <property type="entry name" value="Cytochrome P450"/>
    <property type="match status" value="1"/>
</dbReference>
<keyword evidence="3 8" id="KW-0349">Heme</keyword>
<comment type="cofactor">
    <cofactor evidence="1 8">
        <name>heme</name>
        <dbReference type="ChEBI" id="CHEBI:30413"/>
    </cofactor>
</comment>
<evidence type="ECO:0000256" key="1">
    <source>
        <dbReference type="ARBA" id="ARBA00001971"/>
    </source>
</evidence>
<dbReference type="STRING" id="1073090.A0A1L9SCQ1"/>
<evidence type="ECO:0000313" key="12">
    <source>
        <dbReference type="Proteomes" id="UP000184188"/>
    </source>
</evidence>
<dbReference type="PRINTS" id="PR00385">
    <property type="entry name" value="P450"/>
</dbReference>
<keyword evidence="6 8" id="KW-0408">Iron</keyword>
<evidence type="ECO:0000313" key="11">
    <source>
        <dbReference type="EMBL" id="OJJ44995.1"/>
    </source>
</evidence>
<evidence type="ECO:0000256" key="3">
    <source>
        <dbReference type="ARBA" id="ARBA00022617"/>
    </source>
</evidence>
<dbReference type="VEuPathDB" id="FungiDB:ASPZODRAFT_70738"/>
<dbReference type="GO" id="GO:0005506">
    <property type="term" value="F:iron ion binding"/>
    <property type="evidence" value="ECO:0007669"/>
    <property type="project" value="InterPro"/>
</dbReference>
<dbReference type="GO" id="GO:0004497">
    <property type="term" value="F:monooxygenase activity"/>
    <property type="evidence" value="ECO:0007669"/>
    <property type="project" value="UniProtKB-KW"/>
</dbReference>
<dbReference type="EMBL" id="KV878346">
    <property type="protein sequence ID" value="OJJ44995.1"/>
    <property type="molecule type" value="Genomic_DNA"/>
</dbReference>
<dbReference type="InterPro" id="IPR002401">
    <property type="entry name" value="Cyt_P450_E_grp-I"/>
</dbReference>
<gene>
    <name evidence="11" type="ORF">ASPZODRAFT_70738</name>
</gene>
<keyword evidence="7 9" id="KW-0503">Monooxygenase</keyword>
<dbReference type="GeneID" id="34616162"/>
<evidence type="ECO:0000256" key="5">
    <source>
        <dbReference type="ARBA" id="ARBA00023002"/>
    </source>
</evidence>
<sequence length="526" mass="59226">MTLVLLLAILIAVRILYERRRDRRLPPGPPRLPLIGNLHQAPLELPARTFHEWSRKYGPVISAQFGMNTVIMIADPVIARDLLDKRGQIYSDRPRMVMAGENLTKGMHLLLRRYNDRYRLHQRMDAPALGPRASPTYYPLQDLESRQLLFDLLTSNDFDKIFGRYAASLMYALAYGYRLHTGNEKIMKDAHQVQQNFAYAGRVGTWIVDAIPALNVLPPLLAPWKRTAESFFQMEKAMHLRNLDAGRSASGWNWTKEFTNSPEAKDMDDVELAYNLGIVADAGLDTTTMVMRVFTLAALVAPDFIPKAQSELDRVVGPDRLPVLADRDHLPYIAAVVEETLRWRTIAPTGAPHATTQDDSYGGYLIPKGATVMALFWTMCLDDAQGDSPFHFRPERWLVQRLGNGTSDKTSAEQQPFVNFFGYGRRICAGRHIARNSLFLLIARLLWGFNIRHAVDANGKKKKVDDMAFTSGFVSAPVPFEAIFEARSAQAAAVIEREWKVAEKDVGKLMDGIREEQAARGLSLCA</sequence>
<dbReference type="PANTHER" id="PTHR46300:SF1">
    <property type="entry name" value="P450, PUTATIVE (EUROFUNG)-RELATED"/>
    <property type="match status" value="1"/>
</dbReference>
<dbReference type="PANTHER" id="PTHR46300">
    <property type="entry name" value="P450, PUTATIVE (EUROFUNG)-RELATED-RELATED"/>
    <property type="match status" value="1"/>
</dbReference>
<evidence type="ECO:0000256" key="8">
    <source>
        <dbReference type="PIRSR" id="PIRSR602401-1"/>
    </source>
</evidence>
<evidence type="ECO:0000256" key="2">
    <source>
        <dbReference type="ARBA" id="ARBA00010617"/>
    </source>
</evidence>
<dbReference type="OrthoDB" id="1470350at2759"/>